<dbReference type="PROSITE" id="PS50158">
    <property type="entry name" value="ZF_CCHC"/>
    <property type="match status" value="1"/>
</dbReference>
<feature type="domain" description="CCHC-type" evidence="3">
    <location>
        <begin position="300"/>
        <end position="315"/>
    </location>
</feature>
<evidence type="ECO:0000259" key="3">
    <source>
        <dbReference type="PROSITE" id="PS50158"/>
    </source>
</evidence>
<name>A0AA88Y3S1_PINIB</name>
<feature type="compositionally biased region" description="Polar residues" evidence="2">
    <location>
        <begin position="264"/>
        <end position="278"/>
    </location>
</feature>
<evidence type="ECO:0000313" key="4">
    <source>
        <dbReference type="EMBL" id="KAK3097382.1"/>
    </source>
</evidence>
<dbReference type="InterPro" id="IPR026523">
    <property type="entry name" value="PNMA"/>
</dbReference>
<feature type="region of interest" description="Disordered" evidence="2">
    <location>
        <begin position="252"/>
        <end position="289"/>
    </location>
</feature>
<dbReference type="InterPro" id="IPR036875">
    <property type="entry name" value="Znf_CCHC_sf"/>
</dbReference>
<dbReference type="InterPro" id="IPR048270">
    <property type="entry name" value="PNMA_C"/>
</dbReference>
<feature type="compositionally biased region" description="Polar residues" evidence="2">
    <location>
        <begin position="325"/>
        <end position="339"/>
    </location>
</feature>
<dbReference type="PANTHER" id="PTHR23095">
    <property type="entry name" value="PARANEOPLASTIC ANTIGEN"/>
    <property type="match status" value="1"/>
</dbReference>
<feature type="region of interest" description="Disordered" evidence="2">
    <location>
        <begin position="308"/>
        <end position="339"/>
    </location>
</feature>
<dbReference type="InterPro" id="IPR001878">
    <property type="entry name" value="Znf_CCHC"/>
</dbReference>
<dbReference type="AlphaFoldDB" id="A0AA88Y3S1"/>
<dbReference type="Proteomes" id="UP001186944">
    <property type="component" value="Unassembled WGS sequence"/>
</dbReference>
<evidence type="ECO:0000313" key="5">
    <source>
        <dbReference type="Proteomes" id="UP001186944"/>
    </source>
</evidence>
<proteinExistence type="predicted"/>
<dbReference type="SMART" id="SM00343">
    <property type="entry name" value="ZnF_C2HC"/>
    <property type="match status" value="1"/>
</dbReference>
<reference evidence="4" key="1">
    <citation type="submission" date="2019-08" db="EMBL/GenBank/DDBJ databases">
        <title>The improved chromosome-level genome for the pearl oyster Pinctada fucata martensii using PacBio sequencing and Hi-C.</title>
        <authorList>
            <person name="Zheng Z."/>
        </authorList>
    </citation>
    <scope>NUCLEOTIDE SEQUENCE</scope>
    <source>
        <strain evidence="4">ZZ-2019</strain>
        <tissue evidence="4">Adductor muscle</tissue>
    </source>
</reference>
<keyword evidence="5" id="KW-1185">Reference proteome</keyword>
<comment type="caution">
    <text evidence="4">The sequence shown here is derived from an EMBL/GenBank/DDBJ whole genome shotgun (WGS) entry which is preliminary data.</text>
</comment>
<evidence type="ECO:0000256" key="1">
    <source>
        <dbReference type="PROSITE-ProRule" id="PRU00047"/>
    </source>
</evidence>
<keyword evidence="1" id="KW-0479">Metal-binding</keyword>
<dbReference type="Gene3D" id="4.10.60.10">
    <property type="entry name" value="Zinc finger, CCHC-type"/>
    <property type="match status" value="1"/>
</dbReference>
<dbReference type="PANTHER" id="PTHR23095:SF17">
    <property type="entry name" value="PARANEOPLASTIC ANTIGEN MA1"/>
    <property type="match status" value="1"/>
</dbReference>
<keyword evidence="1" id="KW-0863">Zinc-finger</keyword>
<dbReference type="SUPFAM" id="SSF57756">
    <property type="entry name" value="Retrovirus zinc finger-like domains"/>
    <property type="match status" value="1"/>
</dbReference>
<dbReference type="Pfam" id="PF00098">
    <property type="entry name" value="zf-CCHC"/>
    <property type="match status" value="1"/>
</dbReference>
<dbReference type="Pfam" id="PF14893">
    <property type="entry name" value="PNMA"/>
    <property type="match status" value="1"/>
</dbReference>
<evidence type="ECO:0000256" key="2">
    <source>
        <dbReference type="SAM" id="MobiDB-lite"/>
    </source>
</evidence>
<accession>A0AA88Y3S1</accession>
<dbReference type="GO" id="GO:0003676">
    <property type="term" value="F:nucleic acid binding"/>
    <property type="evidence" value="ECO:0007669"/>
    <property type="project" value="InterPro"/>
</dbReference>
<gene>
    <name evidence="4" type="ORF">FSP39_009145</name>
</gene>
<organism evidence="4 5">
    <name type="scientific">Pinctada imbricata</name>
    <name type="common">Atlantic pearl-oyster</name>
    <name type="synonym">Pinctada martensii</name>
    <dbReference type="NCBI Taxonomy" id="66713"/>
    <lineage>
        <taxon>Eukaryota</taxon>
        <taxon>Metazoa</taxon>
        <taxon>Spiralia</taxon>
        <taxon>Lophotrochozoa</taxon>
        <taxon>Mollusca</taxon>
        <taxon>Bivalvia</taxon>
        <taxon>Autobranchia</taxon>
        <taxon>Pteriomorphia</taxon>
        <taxon>Pterioida</taxon>
        <taxon>Pterioidea</taxon>
        <taxon>Pteriidae</taxon>
        <taxon>Pinctada</taxon>
    </lineage>
</organism>
<dbReference type="GO" id="GO:0008270">
    <property type="term" value="F:zinc ion binding"/>
    <property type="evidence" value="ECO:0007669"/>
    <property type="project" value="UniProtKB-KW"/>
</dbReference>
<keyword evidence="1" id="KW-0862">Zinc</keyword>
<dbReference type="EMBL" id="VSWD01000007">
    <property type="protein sequence ID" value="KAK3097382.1"/>
    <property type="molecule type" value="Genomic_DNA"/>
</dbReference>
<protein>
    <recommendedName>
        <fullName evidence="3">CCHC-type domain-containing protein</fullName>
    </recommendedName>
</protein>
<sequence>MGDELKEKLEELRAKLAALEAKPTHVTPPVVYMRSDRKFPKFGGRPTKDSDPLVDEWITDMREHIRSSPSRDNHMDFVMDHLTGNAKSEIRLRPHDQRETGEQILDILEQLYQPKDTLTQLQQKFYQRDQQTNETLESYSLALMTLADQITRRAGKTLPDQDKVLTERFIDGITEQHLRQELRKFSLEQGPIPFLEFRHLMLRWIEDNPASVQKQIHKTTSECSELNVLEMMKKQQELLEKQQRQIDYLTSITSKGGGRGRFDQGSSFGRSRSYTRYQRGTFRGRGRGRGNTNDKFYIECFNCGGKGHKASECPSETQNDRKQKPPSSNRNEGSNLPPP</sequence>